<gene>
    <name evidence="1" type="ORF">LCGC14_2312660</name>
</gene>
<proteinExistence type="predicted"/>
<organism evidence="1">
    <name type="scientific">marine sediment metagenome</name>
    <dbReference type="NCBI Taxonomy" id="412755"/>
    <lineage>
        <taxon>unclassified sequences</taxon>
        <taxon>metagenomes</taxon>
        <taxon>ecological metagenomes</taxon>
    </lineage>
</organism>
<dbReference type="EMBL" id="LAZR01032859">
    <property type="protein sequence ID" value="KKL49721.1"/>
    <property type="molecule type" value="Genomic_DNA"/>
</dbReference>
<dbReference type="InterPro" id="IPR036265">
    <property type="entry name" value="HIT-like_sf"/>
</dbReference>
<reference evidence="1" key="1">
    <citation type="journal article" date="2015" name="Nature">
        <title>Complex archaea that bridge the gap between prokaryotes and eukaryotes.</title>
        <authorList>
            <person name="Spang A."/>
            <person name="Saw J.H."/>
            <person name="Jorgensen S.L."/>
            <person name="Zaremba-Niedzwiedzka K."/>
            <person name="Martijn J."/>
            <person name="Lind A.E."/>
            <person name="van Eijk R."/>
            <person name="Schleper C."/>
            <person name="Guy L."/>
            <person name="Ettema T.J."/>
        </authorList>
    </citation>
    <scope>NUCLEOTIDE SEQUENCE</scope>
</reference>
<dbReference type="SUPFAM" id="SSF54197">
    <property type="entry name" value="HIT-like"/>
    <property type="match status" value="1"/>
</dbReference>
<evidence type="ECO:0000313" key="1">
    <source>
        <dbReference type="EMBL" id="KKL49721.1"/>
    </source>
</evidence>
<evidence type="ECO:0008006" key="2">
    <source>
        <dbReference type="Google" id="ProtNLM"/>
    </source>
</evidence>
<dbReference type="Gene3D" id="3.30.428.10">
    <property type="entry name" value="HIT-like"/>
    <property type="match status" value="1"/>
</dbReference>
<comment type="caution">
    <text evidence="1">The sequence shown here is derived from an EMBL/GenBank/DDBJ whole genome shotgun (WGS) entry which is preliminary data.</text>
</comment>
<feature type="non-terminal residue" evidence="1">
    <location>
        <position position="30"/>
    </location>
</feature>
<protein>
    <recommendedName>
        <fullName evidence="2">HIT domain-containing protein</fullName>
    </recommendedName>
</protein>
<name>A0A0F9D7Q6_9ZZZZ</name>
<sequence length="30" mass="3672">MSRYCTFCEIVARREPAEILYEDDEVMVFR</sequence>
<dbReference type="AlphaFoldDB" id="A0A0F9D7Q6"/>
<accession>A0A0F9D7Q6</accession>